<dbReference type="EMBL" id="CP028941">
    <property type="protein sequence ID" value="QKM62294.1"/>
    <property type="molecule type" value="Genomic_DNA"/>
</dbReference>
<keyword evidence="4 5" id="KW-0472">Membrane</keyword>
<reference evidence="7 8" key="1">
    <citation type="submission" date="2018-04" db="EMBL/GenBank/DDBJ databases">
        <title>Polynucleobacter sp. LimPoW16 genome.</title>
        <authorList>
            <person name="Hahn M.W."/>
        </authorList>
    </citation>
    <scope>NUCLEOTIDE SEQUENCE [LARGE SCALE GENOMIC DNA]</scope>
    <source>
        <strain evidence="7 8">LimPoW16</strain>
    </source>
</reference>
<feature type="transmembrane region" description="Helical" evidence="5">
    <location>
        <begin position="326"/>
        <end position="345"/>
    </location>
</feature>
<organism evidence="7 8">
    <name type="scientific">Polynucleobacter antarcticus</name>
    <dbReference type="NCBI Taxonomy" id="1743162"/>
    <lineage>
        <taxon>Bacteria</taxon>
        <taxon>Pseudomonadati</taxon>
        <taxon>Pseudomonadota</taxon>
        <taxon>Betaproteobacteria</taxon>
        <taxon>Burkholderiales</taxon>
        <taxon>Burkholderiaceae</taxon>
        <taxon>Polynucleobacter</taxon>
    </lineage>
</organism>
<feature type="transmembrane region" description="Helical" evidence="5">
    <location>
        <begin position="47"/>
        <end position="70"/>
    </location>
</feature>
<protein>
    <submittedName>
        <fullName evidence="7">Ionic transporter y4hA</fullName>
    </submittedName>
</protein>
<sequence length="346" mass="36454">MTSTFFSFTHLLGQSWFIGLMAIVLIGAVLAAVHYAEVIAHKTGEPYGTLVLAISVTIIEVALIVSMMLSGQAGSEFIARDAIFATVMIVINGVIGLCIFMGGLKHYEMSFRNEGTNSALAVLTALATFILVLPLVTVSSPGPDFTESQLAFAGIASFALYGAFIFFQTVSHRDYYLPSVEEQKLDSSIHAEKPSNLKTAVSCVLLLISLIAVVGLAKALSPAIEAGVNAVGAPKTIVGIAIAFLVLLPEGYAAVRAARANRLQSSLNLALGSGLASIGLSIPVVAAIAIYFDLPLSLGISQLNMVLMYVSLFIGALTLAIGRTTLLQGIVHLIIFFAYLFLSLVP</sequence>
<comment type="subcellular location">
    <subcellularLocation>
        <location evidence="1">Membrane</location>
        <topology evidence="1">Multi-pass membrane protein</topology>
    </subcellularLocation>
</comment>
<feature type="domain" description="Sodium/calcium exchanger membrane region" evidence="6">
    <location>
        <begin position="203"/>
        <end position="344"/>
    </location>
</feature>
<evidence type="ECO:0000259" key="6">
    <source>
        <dbReference type="Pfam" id="PF01699"/>
    </source>
</evidence>
<evidence type="ECO:0000256" key="5">
    <source>
        <dbReference type="SAM" id="Phobius"/>
    </source>
</evidence>
<feature type="domain" description="Sodium/calcium exchanger membrane region" evidence="6">
    <location>
        <begin position="16"/>
        <end position="169"/>
    </location>
</feature>
<keyword evidence="8" id="KW-1185">Reference proteome</keyword>
<dbReference type="GO" id="GO:0015385">
    <property type="term" value="F:sodium:proton antiporter activity"/>
    <property type="evidence" value="ECO:0007669"/>
    <property type="project" value="TreeGrafter"/>
</dbReference>
<evidence type="ECO:0000256" key="1">
    <source>
        <dbReference type="ARBA" id="ARBA00004141"/>
    </source>
</evidence>
<feature type="transmembrane region" description="Helical" evidence="5">
    <location>
        <begin position="197"/>
        <end position="217"/>
    </location>
</feature>
<feature type="transmembrane region" description="Helical" evidence="5">
    <location>
        <begin position="82"/>
        <end position="104"/>
    </location>
</feature>
<evidence type="ECO:0000256" key="3">
    <source>
        <dbReference type="ARBA" id="ARBA00022989"/>
    </source>
</evidence>
<proteinExistence type="predicted"/>
<feature type="transmembrane region" description="Helical" evidence="5">
    <location>
        <begin position="148"/>
        <end position="167"/>
    </location>
</feature>
<dbReference type="InterPro" id="IPR052946">
    <property type="entry name" value="Alkaline_pH_Ca-Antiporter"/>
</dbReference>
<dbReference type="Proteomes" id="UP000500806">
    <property type="component" value="Chromosome"/>
</dbReference>
<dbReference type="RefSeq" id="WP_173942445.1">
    <property type="nucleotide sequence ID" value="NZ_CBCSCD010000003.1"/>
</dbReference>
<name>A0A6M9PJH5_9BURK</name>
<keyword evidence="3 5" id="KW-1133">Transmembrane helix</keyword>
<keyword evidence="2 5" id="KW-0812">Transmembrane</keyword>
<feature type="transmembrane region" description="Helical" evidence="5">
    <location>
        <begin position="116"/>
        <end position="136"/>
    </location>
</feature>
<feature type="transmembrane region" description="Helical" evidence="5">
    <location>
        <begin position="16"/>
        <end position="35"/>
    </location>
</feature>
<dbReference type="InterPro" id="IPR004837">
    <property type="entry name" value="NaCa_Exmemb"/>
</dbReference>
<dbReference type="GO" id="GO:0015386">
    <property type="term" value="F:potassium:proton antiporter activity"/>
    <property type="evidence" value="ECO:0007669"/>
    <property type="project" value="TreeGrafter"/>
</dbReference>
<dbReference type="KEGG" id="pani:DCO16_03935"/>
<evidence type="ECO:0000256" key="2">
    <source>
        <dbReference type="ARBA" id="ARBA00022692"/>
    </source>
</evidence>
<dbReference type="PANTHER" id="PTHR37958:SF1">
    <property type="entry name" value="SODIUM-POTASSIUM_PROTON ANTIPORTER CHAA"/>
    <property type="match status" value="1"/>
</dbReference>
<evidence type="ECO:0000256" key="4">
    <source>
        <dbReference type="ARBA" id="ARBA00023136"/>
    </source>
</evidence>
<feature type="transmembrane region" description="Helical" evidence="5">
    <location>
        <begin position="298"/>
        <end position="319"/>
    </location>
</feature>
<evidence type="ECO:0000313" key="8">
    <source>
        <dbReference type="Proteomes" id="UP000500806"/>
    </source>
</evidence>
<feature type="transmembrane region" description="Helical" evidence="5">
    <location>
        <begin position="267"/>
        <end position="292"/>
    </location>
</feature>
<dbReference type="AlphaFoldDB" id="A0A6M9PJH5"/>
<gene>
    <name evidence="7" type="ORF">DCO16_03935</name>
</gene>
<feature type="transmembrane region" description="Helical" evidence="5">
    <location>
        <begin position="237"/>
        <end position="255"/>
    </location>
</feature>
<dbReference type="Pfam" id="PF01699">
    <property type="entry name" value="Na_Ca_ex"/>
    <property type="match status" value="2"/>
</dbReference>
<dbReference type="PANTHER" id="PTHR37958">
    <property type="entry name" value="SODIUM-POTASSIUM/PROTON ANTIPORTER CHAA"/>
    <property type="match status" value="1"/>
</dbReference>
<dbReference type="GO" id="GO:0005886">
    <property type="term" value="C:plasma membrane"/>
    <property type="evidence" value="ECO:0007669"/>
    <property type="project" value="TreeGrafter"/>
</dbReference>
<accession>A0A6M9PJH5</accession>
<evidence type="ECO:0000313" key="7">
    <source>
        <dbReference type="EMBL" id="QKM62294.1"/>
    </source>
</evidence>